<dbReference type="AlphaFoldDB" id="A0A194VA51"/>
<name>A0A194VA51_CYTMA</name>
<dbReference type="Pfam" id="PF20150">
    <property type="entry name" value="2EXR"/>
    <property type="match status" value="1"/>
</dbReference>
<dbReference type="EMBL" id="KN714758">
    <property type="protein sequence ID" value="KUI60748.1"/>
    <property type="molecule type" value="Genomic_DNA"/>
</dbReference>
<proteinExistence type="predicted"/>
<evidence type="ECO:0000259" key="1">
    <source>
        <dbReference type="Pfam" id="PF20150"/>
    </source>
</evidence>
<feature type="domain" description="2EXR" evidence="1">
    <location>
        <begin position="5"/>
        <end position="129"/>
    </location>
</feature>
<accession>A0A194VA51</accession>
<sequence length="167" mass="18528">METTFQRFPNFPTEVRLLIWEEALLEARGTRTVTILDKDRVVPMKHLISSLLSVDKESRVCAQAFYNTKLDVYTVPSHSGREFKNMSNVMCSVFALGLLREAGPRLFGQAEEAGSKAGSIYISPEQDMLIVKQFGALIPSGKELGIFLNCSHPFGRYISARVPAAAS</sequence>
<protein>
    <recommendedName>
        <fullName evidence="1">2EXR domain-containing protein</fullName>
    </recommendedName>
</protein>
<dbReference type="Proteomes" id="UP000078576">
    <property type="component" value="Unassembled WGS sequence"/>
</dbReference>
<evidence type="ECO:0000313" key="3">
    <source>
        <dbReference type="Proteomes" id="UP000078576"/>
    </source>
</evidence>
<reference evidence="3" key="1">
    <citation type="submission" date="2014-12" db="EMBL/GenBank/DDBJ databases">
        <title>Genome Sequence of Valsa Canker Pathogens Uncovers a Specific Adaption of Colonization on Woody Bark.</title>
        <authorList>
            <person name="Yin Z."/>
            <person name="Liu H."/>
            <person name="Gao X."/>
            <person name="Li Z."/>
            <person name="Song N."/>
            <person name="Ke X."/>
            <person name="Dai Q."/>
            <person name="Wu Y."/>
            <person name="Sun Y."/>
            <person name="Xu J.-R."/>
            <person name="Kang Z.K."/>
            <person name="Wang L."/>
            <person name="Huang L."/>
        </authorList>
    </citation>
    <scope>NUCLEOTIDE SEQUENCE [LARGE SCALE GENOMIC DNA]</scope>
    <source>
        <strain evidence="3">SXYL134</strain>
    </source>
</reference>
<evidence type="ECO:0000313" key="2">
    <source>
        <dbReference type="EMBL" id="KUI60748.1"/>
    </source>
</evidence>
<organism evidence="2 3">
    <name type="scientific">Cytospora mali</name>
    <name type="common">Apple Valsa canker fungus</name>
    <name type="synonym">Valsa mali</name>
    <dbReference type="NCBI Taxonomy" id="578113"/>
    <lineage>
        <taxon>Eukaryota</taxon>
        <taxon>Fungi</taxon>
        <taxon>Dikarya</taxon>
        <taxon>Ascomycota</taxon>
        <taxon>Pezizomycotina</taxon>
        <taxon>Sordariomycetes</taxon>
        <taxon>Sordariomycetidae</taxon>
        <taxon>Diaporthales</taxon>
        <taxon>Cytosporaceae</taxon>
        <taxon>Cytospora</taxon>
    </lineage>
</organism>
<keyword evidence="3" id="KW-1185">Reference proteome</keyword>
<dbReference type="OrthoDB" id="4707605at2759"/>
<gene>
    <name evidence="2" type="ORF">VP1G_07963</name>
</gene>
<dbReference type="InterPro" id="IPR045518">
    <property type="entry name" value="2EXR"/>
</dbReference>